<comment type="similarity">
    <text evidence="2">Belongs to the OmpP1/FadL family.</text>
</comment>
<evidence type="ECO:0000256" key="5">
    <source>
        <dbReference type="ARBA" id="ARBA00022729"/>
    </source>
</evidence>
<comment type="caution">
    <text evidence="9">The sequence shown here is derived from an EMBL/GenBank/DDBJ whole genome shotgun (WGS) entry which is preliminary data.</text>
</comment>
<dbReference type="PANTHER" id="PTHR35093">
    <property type="entry name" value="OUTER MEMBRANE PROTEIN NMB0088-RELATED"/>
    <property type="match status" value="1"/>
</dbReference>
<dbReference type="SUPFAM" id="SSF56935">
    <property type="entry name" value="Porins"/>
    <property type="match status" value="1"/>
</dbReference>
<dbReference type="Gene3D" id="2.40.160.60">
    <property type="entry name" value="Outer membrane protein transport protein (OMPP1/FadL/TodX)"/>
    <property type="match status" value="1"/>
</dbReference>
<keyword evidence="3" id="KW-1134">Transmembrane beta strand</keyword>
<feature type="chain" id="PRO_5018289469" evidence="8">
    <location>
        <begin position="24"/>
        <end position="364"/>
    </location>
</feature>
<accession>A0A3M8R739</accession>
<keyword evidence="7" id="KW-0998">Cell outer membrane</keyword>
<dbReference type="RefSeq" id="WP_123103042.1">
    <property type="nucleotide sequence ID" value="NZ_CP127527.1"/>
</dbReference>
<keyword evidence="4" id="KW-0812">Transmembrane</keyword>
<dbReference type="InterPro" id="IPR005017">
    <property type="entry name" value="OMPP1/FadL/TodX"/>
</dbReference>
<evidence type="ECO:0000256" key="2">
    <source>
        <dbReference type="ARBA" id="ARBA00008163"/>
    </source>
</evidence>
<comment type="subcellular location">
    <subcellularLocation>
        <location evidence="1">Cell outer membrane</location>
        <topology evidence="1">Multi-pass membrane protein</topology>
    </subcellularLocation>
</comment>
<dbReference type="EMBL" id="RIZI01000149">
    <property type="protein sequence ID" value="RNF64398.1"/>
    <property type="molecule type" value="Genomic_DNA"/>
</dbReference>
<protein>
    <submittedName>
        <fullName evidence="9">Transporter</fullName>
    </submittedName>
</protein>
<gene>
    <name evidence="9" type="ORF">EC580_05695</name>
</gene>
<proteinExistence type="inferred from homology"/>
<evidence type="ECO:0000256" key="1">
    <source>
        <dbReference type="ARBA" id="ARBA00004571"/>
    </source>
</evidence>
<dbReference type="OrthoDB" id="19849at2"/>
<feature type="signal peptide" evidence="8">
    <location>
        <begin position="1"/>
        <end position="23"/>
    </location>
</feature>
<dbReference type="Pfam" id="PF03349">
    <property type="entry name" value="Toluene_X"/>
    <property type="match status" value="2"/>
</dbReference>
<reference evidence="9" key="1">
    <citation type="submission" date="2018-10" db="EMBL/GenBank/DDBJ databases">
        <title>Acidithiobacillus sulfuriphilus sp. nov.: an extremely acidophilic sulfur-oxidizing chemolithotroph isolated from a neutral pH environment.</title>
        <authorList>
            <person name="Falagan C."/>
            <person name="Moya-Beltran A."/>
            <person name="Quatrini R."/>
            <person name="Johnson D.B."/>
        </authorList>
    </citation>
    <scope>NUCLEOTIDE SEQUENCE [LARGE SCALE GENOMIC DNA]</scope>
    <source>
        <strain evidence="9">CJ-2</strain>
    </source>
</reference>
<dbReference type="GO" id="GO:0009279">
    <property type="term" value="C:cell outer membrane"/>
    <property type="evidence" value="ECO:0007669"/>
    <property type="project" value="UniProtKB-SubCell"/>
</dbReference>
<evidence type="ECO:0000256" key="4">
    <source>
        <dbReference type="ARBA" id="ARBA00022692"/>
    </source>
</evidence>
<evidence type="ECO:0000256" key="8">
    <source>
        <dbReference type="SAM" id="SignalP"/>
    </source>
</evidence>
<keyword evidence="5 8" id="KW-0732">Signal</keyword>
<dbReference type="GO" id="GO:0015483">
    <property type="term" value="F:long-chain fatty acid transporting porin activity"/>
    <property type="evidence" value="ECO:0007669"/>
    <property type="project" value="TreeGrafter"/>
</dbReference>
<evidence type="ECO:0000256" key="7">
    <source>
        <dbReference type="ARBA" id="ARBA00023237"/>
    </source>
</evidence>
<name>A0A3M8R739_9PROT</name>
<evidence type="ECO:0000256" key="3">
    <source>
        <dbReference type="ARBA" id="ARBA00022452"/>
    </source>
</evidence>
<dbReference type="AlphaFoldDB" id="A0A3M8R739"/>
<evidence type="ECO:0000313" key="9">
    <source>
        <dbReference type="EMBL" id="RNF64398.1"/>
    </source>
</evidence>
<organism evidence="9">
    <name type="scientific">Acidithiobacillus sulfuriphilus</name>
    <dbReference type="NCBI Taxonomy" id="1867749"/>
    <lineage>
        <taxon>Bacteria</taxon>
        <taxon>Pseudomonadati</taxon>
        <taxon>Pseudomonadota</taxon>
        <taxon>Acidithiobacillia</taxon>
        <taxon>Acidithiobacillales</taxon>
        <taxon>Acidithiobacillaceae</taxon>
        <taxon>Acidithiobacillus</taxon>
    </lineage>
</organism>
<keyword evidence="6" id="KW-0472">Membrane</keyword>
<sequence length="364" mass="37523">MLDWKLRIALAALGLGFVAQAQAADFSVPTSVVGLSEAGATVADGGPVSSFGDNPADMVFFPGTRMGLDIIAGKPSYTFTAAGGSSASPSSKLNILPNLFVTHRFDSLPLAVGLGITEPYRINTTWPVGSFPGAANAPIKTDLQLIDINPGVAYLLLPDLSIGVGVDYYQSISATFDSTLSAASGTGGGVGGNIGLFYTTETWNAGLSYRSQANISAAGGTITLPGRAQAGVRYRFTPALATELDVDWTDWSSAKLPNAPSLGWKSALAYRLGLSYHLNQDLELRGGLAHESNPATSGSYEASVPAAASNLLALGAGVELGDWHWDLGASYALSGSTTVNNGNGLDGTYKASAFSFGAALSRHF</sequence>
<dbReference type="PANTHER" id="PTHR35093:SF8">
    <property type="entry name" value="OUTER MEMBRANE PROTEIN NMB0088-RELATED"/>
    <property type="match status" value="1"/>
</dbReference>
<evidence type="ECO:0000256" key="6">
    <source>
        <dbReference type="ARBA" id="ARBA00023136"/>
    </source>
</evidence>